<comment type="caution">
    <text evidence="3">The sequence shown here is derived from an EMBL/GenBank/DDBJ whole genome shotgun (WGS) entry which is preliminary data.</text>
</comment>
<organism evidence="3 4">
    <name type="scientific">Lichenicoccus roseus</name>
    <dbReference type="NCBI Taxonomy" id="2683649"/>
    <lineage>
        <taxon>Bacteria</taxon>
        <taxon>Pseudomonadati</taxon>
        <taxon>Pseudomonadota</taxon>
        <taxon>Alphaproteobacteria</taxon>
        <taxon>Acetobacterales</taxon>
        <taxon>Acetobacteraceae</taxon>
        <taxon>Lichenicoccus</taxon>
    </lineage>
</organism>
<dbReference type="AlphaFoldDB" id="A0A5R9J069"/>
<dbReference type="InterPro" id="IPR006016">
    <property type="entry name" value="UspA"/>
</dbReference>
<sequence>MQTVLVERTSAIVVVPVEPPRTIGARPAVAWKAGVQLDAAIDQALKLLLMAEQVHVLLEAQQARDDVKLQDLLTTLRRNGVPIELHHVELGGRHAGELLVQAAYKAGCDLLVMGAHTQSWFSDLLIGGTSKDVLAHLDLPVLLHG</sequence>
<keyword evidence="4" id="KW-1185">Reference proteome</keyword>
<dbReference type="EMBL" id="VCDI01000008">
    <property type="protein sequence ID" value="TLU71075.1"/>
    <property type="molecule type" value="Genomic_DNA"/>
</dbReference>
<reference evidence="3 4" key="1">
    <citation type="submission" date="2019-05" db="EMBL/GenBank/DDBJ databases">
        <authorList>
            <person name="Pankratov T."/>
            <person name="Grouzdev D."/>
        </authorList>
    </citation>
    <scope>NUCLEOTIDE SEQUENCE [LARGE SCALE GENOMIC DNA]</scope>
    <source>
        <strain evidence="3 4">KEBCLARHB70R</strain>
    </source>
</reference>
<dbReference type="InterPro" id="IPR014729">
    <property type="entry name" value="Rossmann-like_a/b/a_fold"/>
</dbReference>
<evidence type="ECO:0000313" key="3">
    <source>
        <dbReference type="EMBL" id="TLU71075.1"/>
    </source>
</evidence>
<evidence type="ECO:0000256" key="1">
    <source>
        <dbReference type="ARBA" id="ARBA00008791"/>
    </source>
</evidence>
<dbReference type="PRINTS" id="PR01438">
    <property type="entry name" value="UNVRSLSTRESS"/>
</dbReference>
<proteinExistence type="inferred from homology"/>
<dbReference type="InterPro" id="IPR006015">
    <property type="entry name" value="Universal_stress_UspA"/>
</dbReference>
<name>A0A5R9J069_9PROT</name>
<protein>
    <submittedName>
        <fullName evidence="3">Universal stress protein</fullName>
    </submittedName>
</protein>
<dbReference type="Pfam" id="PF00582">
    <property type="entry name" value="Usp"/>
    <property type="match status" value="1"/>
</dbReference>
<dbReference type="Proteomes" id="UP000305654">
    <property type="component" value="Unassembled WGS sequence"/>
</dbReference>
<dbReference type="Gene3D" id="3.40.50.620">
    <property type="entry name" value="HUPs"/>
    <property type="match status" value="1"/>
</dbReference>
<evidence type="ECO:0000313" key="4">
    <source>
        <dbReference type="Proteomes" id="UP000305654"/>
    </source>
</evidence>
<dbReference type="SUPFAM" id="SSF52402">
    <property type="entry name" value="Adenine nucleotide alpha hydrolases-like"/>
    <property type="match status" value="1"/>
</dbReference>
<accession>A0A5R9J069</accession>
<evidence type="ECO:0000259" key="2">
    <source>
        <dbReference type="Pfam" id="PF00582"/>
    </source>
</evidence>
<dbReference type="OrthoDB" id="9804721at2"/>
<comment type="similarity">
    <text evidence="1">Belongs to the universal stress protein A family.</text>
</comment>
<dbReference type="CDD" id="cd00293">
    <property type="entry name" value="USP-like"/>
    <property type="match status" value="1"/>
</dbReference>
<feature type="domain" description="UspA" evidence="2">
    <location>
        <begin position="55"/>
        <end position="143"/>
    </location>
</feature>
<gene>
    <name evidence="3" type="ORF">FE263_18020</name>
</gene>